<evidence type="ECO:0000256" key="1">
    <source>
        <dbReference type="ARBA" id="ARBA00004141"/>
    </source>
</evidence>
<accession>A0AA40K5J7</accession>
<evidence type="ECO:0000256" key="5">
    <source>
        <dbReference type="ARBA" id="ARBA00038013"/>
    </source>
</evidence>
<evidence type="ECO:0000313" key="7">
    <source>
        <dbReference type="EMBL" id="KAK0746759.1"/>
    </source>
</evidence>
<organism evidence="7 8">
    <name type="scientific">Schizothecium vesticola</name>
    <dbReference type="NCBI Taxonomy" id="314040"/>
    <lineage>
        <taxon>Eukaryota</taxon>
        <taxon>Fungi</taxon>
        <taxon>Dikarya</taxon>
        <taxon>Ascomycota</taxon>
        <taxon>Pezizomycotina</taxon>
        <taxon>Sordariomycetes</taxon>
        <taxon>Sordariomycetidae</taxon>
        <taxon>Sordariales</taxon>
        <taxon>Schizotheciaceae</taxon>
        <taxon>Schizothecium</taxon>
    </lineage>
</organism>
<proteinExistence type="inferred from homology"/>
<reference evidence="7" key="1">
    <citation type="submission" date="2023-06" db="EMBL/GenBank/DDBJ databases">
        <title>Genome-scale phylogeny and comparative genomics of the fungal order Sordariales.</title>
        <authorList>
            <consortium name="Lawrence Berkeley National Laboratory"/>
            <person name="Hensen N."/>
            <person name="Bonometti L."/>
            <person name="Westerberg I."/>
            <person name="Brannstrom I.O."/>
            <person name="Guillou S."/>
            <person name="Cros-Aarteil S."/>
            <person name="Calhoun S."/>
            <person name="Haridas S."/>
            <person name="Kuo A."/>
            <person name="Mondo S."/>
            <person name="Pangilinan J."/>
            <person name="Riley R."/>
            <person name="LaButti K."/>
            <person name="Andreopoulos B."/>
            <person name="Lipzen A."/>
            <person name="Chen C."/>
            <person name="Yanf M."/>
            <person name="Daum C."/>
            <person name="Ng V."/>
            <person name="Clum A."/>
            <person name="Steindorff A."/>
            <person name="Ohm R."/>
            <person name="Martin F."/>
            <person name="Silar P."/>
            <person name="Natvig D."/>
            <person name="Lalanne C."/>
            <person name="Gautier V."/>
            <person name="Ament-velasquez S.L."/>
            <person name="Kruys A."/>
            <person name="Hutchinson M.I."/>
            <person name="Powell A.J."/>
            <person name="Barry K."/>
            <person name="Miller A.N."/>
            <person name="Grigoriev I.V."/>
            <person name="Debuchy R."/>
            <person name="Gladieux P."/>
            <person name="Thoren M.H."/>
            <person name="Johannesson H."/>
        </authorList>
    </citation>
    <scope>NUCLEOTIDE SEQUENCE</scope>
    <source>
        <strain evidence="7">SMH3187-1</strain>
    </source>
</reference>
<gene>
    <name evidence="7" type="ORF">B0T18DRAFT_369372</name>
</gene>
<keyword evidence="8" id="KW-1185">Reference proteome</keyword>
<evidence type="ECO:0000256" key="2">
    <source>
        <dbReference type="ARBA" id="ARBA00022692"/>
    </source>
</evidence>
<keyword evidence="4 6" id="KW-0472">Membrane</keyword>
<evidence type="ECO:0000313" key="8">
    <source>
        <dbReference type="Proteomes" id="UP001172155"/>
    </source>
</evidence>
<evidence type="ECO:0000256" key="4">
    <source>
        <dbReference type="ARBA" id="ARBA00023136"/>
    </source>
</evidence>
<dbReference type="GO" id="GO:0000422">
    <property type="term" value="P:autophagy of mitochondrion"/>
    <property type="evidence" value="ECO:0007669"/>
    <property type="project" value="TreeGrafter"/>
</dbReference>
<dbReference type="GO" id="GO:0005741">
    <property type="term" value="C:mitochondrial outer membrane"/>
    <property type="evidence" value="ECO:0007669"/>
    <property type="project" value="TreeGrafter"/>
</dbReference>
<comment type="similarity">
    <text evidence="5">Belongs to the ATG33 family.</text>
</comment>
<dbReference type="PANTHER" id="PTHR37278">
    <property type="entry name" value="AUTOPHAGY-RELATED PROTEIN 33-RELATED"/>
    <property type="match status" value="1"/>
</dbReference>
<name>A0AA40K5J7_9PEZI</name>
<dbReference type="PANTHER" id="PTHR37278:SF1">
    <property type="entry name" value="AUTOPHAGY-RELATED PROTEIN 33-RELATED"/>
    <property type="match status" value="1"/>
</dbReference>
<comment type="caution">
    <text evidence="7">The sequence shown here is derived from an EMBL/GenBank/DDBJ whole genome shotgun (WGS) entry which is preliminary data.</text>
</comment>
<dbReference type="GO" id="GO:0016236">
    <property type="term" value="P:macroautophagy"/>
    <property type="evidence" value="ECO:0007669"/>
    <property type="project" value="TreeGrafter"/>
</dbReference>
<keyword evidence="2 6" id="KW-0812">Transmembrane</keyword>
<feature type="transmembrane region" description="Helical" evidence="6">
    <location>
        <begin position="12"/>
        <end position="38"/>
    </location>
</feature>
<dbReference type="Proteomes" id="UP001172155">
    <property type="component" value="Unassembled WGS sequence"/>
</dbReference>
<evidence type="ECO:0008006" key="9">
    <source>
        <dbReference type="Google" id="ProtNLM"/>
    </source>
</evidence>
<keyword evidence="3 6" id="KW-1133">Transmembrane helix</keyword>
<evidence type="ECO:0000256" key="3">
    <source>
        <dbReference type="ARBA" id="ARBA00022989"/>
    </source>
</evidence>
<dbReference type="EMBL" id="JAUKUD010000004">
    <property type="protein sequence ID" value="KAK0746759.1"/>
    <property type="molecule type" value="Genomic_DNA"/>
</dbReference>
<protein>
    <recommendedName>
        <fullName evidence="9">Autophagy-related protein 33</fullName>
    </recommendedName>
</protein>
<sequence length="214" mass="22561">MAERGVSALKFVGTVSLGLLTGASYTLSTLTIPALLTLPNADTAARAFDDLARSARRHLGTLSTLSTTSLSLAYLLSPRWSRHPYLLYTSLLVVGARLLVTDLAAPYVGLAGPPASEYAATRAVQRKKEREQRAAAARARMEASYEVLGSGGSDAHSEGTDEGVVLGEEEVNGEEVRAKVQTFLRKQIVQTAVTAVGFVVAVVGIWGDGLQGGM</sequence>
<comment type="subcellular location">
    <subcellularLocation>
        <location evidence="1">Membrane</location>
        <topology evidence="1">Multi-pass membrane protein</topology>
    </subcellularLocation>
</comment>
<dbReference type="InterPro" id="IPR051668">
    <property type="entry name" value="ATG33"/>
</dbReference>
<evidence type="ECO:0000256" key="6">
    <source>
        <dbReference type="SAM" id="Phobius"/>
    </source>
</evidence>
<dbReference type="AlphaFoldDB" id="A0AA40K5J7"/>
<feature type="transmembrane region" description="Helical" evidence="6">
    <location>
        <begin position="188"/>
        <end position="207"/>
    </location>
</feature>